<dbReference type="EMBL" id="GFDG01000124">
    <property type="protein sequence ID" value="JAV18675.1"/>
    <property type="molecule type" value="Transcribed_RNA"/>
</dbReference>
<feature type="compositionally biased region" description="Polar residues" evidence="1">
    <location>
        <begin position="203"/>
        <end position="229"/>
    </location>
</feature>
<dbReference type="AlphaFoldDB" id="A0A1L8EJ50"/>
<feature type="region of interest" description="Disordered" evidence="1">
    <location>
        <begin position="190"/>
        <end position="232"/>
    </location>
</feature>
<evidence type="ECO:0000256" key="2">
    <source>
        <dbReference type="SAM" id="SignalP"/>
    </source>
</evidence>
<evidence type="ECO:0000313" key="4">
    <source>
        <dbReference type="EMBL" id="JAV18675.1"/>
    </source>
</evidence>
<feature type="signal peptide" evidence="2">
    <location>
        <begin position="1"/>
        <end position="21"/>
    </location>
</feature>
<keyword evidence="2" id="KW-0732">Signal</keyword>
<dbReference type="InterPro" id="IPR007931">
    <property type="entry name" value="TsetseEP"/>
</dbReference>
<protein>
    <submittedName>
        <fullName evidence="4">Putative beta-glucosidase btge</fullName>
    </submittedName>
</protein>
<dbReference type="Pfam" id="PF05267">
    <property type="entry name" value="DUF725"/>
    <property type="match status" value="1"/>
</dbReference>
<reference evidence="4" key="1">
    <citation type="submission" date="2017-01" db="EMBL/GenBank/DDBJ databases">
        <title>An insight into the sialome and mialome of the horn fly, Haematobia irritans.</title>
        <authorList>
            <person name="Breijo M."/>
            <person name="Boiani M."/>
            <person name="Ures X."/>
            <person name="Rocha S."/>
            <person name="Sequeira M."/>
            <person name="Ribeiro J.M."/>
        </authorList>
    </citation>
    <scope>NUCLEOTIDE SEQUENCE</scope>
</reference>
<name>A0A1L8EJ50_HAEIR</name>
<proteinExistence type="predicted"/>
<sequence length="249" mass="27251">MIFQKSFIIFTIACVAMVSGGQNILVPERSILNFLASTSQTLQDNPSRTLECFNYYIPLIDEAAQEYQYELGNCTTAFQMSQQAAIDATAEQRDQLAKTVNDSCAILTQCENAATADSIFQCYINQGPTEAKTLYTVSTNATSQYALLQEQIRQAQTIEQLCESKAKVEYEKESTQAYAELNSCILNDTPIPTTAAPSPTVTEGSSTEDVPSTTVDTSEPTGSPTTLSTPIDIKPEEDIFKGSPRLIKF</sequence>
<evidence type="ECO:0000259" key="3">
    <source>
        <dbReference type="Pfam" id="PF05267"/>
    </source>
</evidence>
<feature type="chain" id="PRO_5012408603" evidence="2">
    <location>
        <begin position="22"/>
        <end position="249"/>
    </location>
</feature>
<evidence type="ECO:0000256" key="1">
    <source>
        <dbReference type="SAM" id="MobiDB-lite"/>
    </source>
</evidence>
<feature type="compositionally biased region" description="Low complexity" evidence="1">
    <location>
        <begin position="190"/>
        <end position="202"/>
    </location>
</feature>
<organism evidence="4">
    <name type="scientific">Haematobia irritans</name>
    <name type="common">Horn fly</name>
    <name type="synonym">Conops irritans</name>
    <dbReference type="NCBI Taxonomy" id="7368"/>
    <lineage>
        <taxon>Eukaryota</taxon>
        <taxon>Metazoa</taxon>
        <taxon>Ecdysozoa</taxon>
        <taxon>Arthropoda</taxon>
        <taxon>Hexapoda</taxon>
        <taxon>Insecta</taxon>
        <taxon>Pterygota</taxon>
        <taxon>Neoptera</taxon>
        <taxon>Endopterygota</taxon>
        <taxon>Diptera</taxon>
        <taxon>Brachycera</taxon>
        <taxon>Muscomorpha</taxon>
        <taxon>Muscoidea</taxon>
        <taxon>Muscidae</taxon>
        <taxon>Haematobia</taxon>
    </lineage>
</organism>
<accession>A0A1L8EJ50</accession>
<feature type="domain" description="Protein TsetseEP" evidence="3">
    <location>
        <begin position="49"/>
        <end position="166"/>
    </location>
</feature>